<dbReference type="OrthoDB" id="10670704at2759"/>
<evidence type="ECO:0000313" key="2">
    <source>
        <dbReference type="Proteomes" id="UP000785679"/>
    </source>
</evidence>
<comment type="caution">
    <text evidence="1">The sequence shown here is derived from an EMBL/GenBank/DDBJ whole genome shotgun (WGS) entry which is preliminary data.</text>
</comment>
<proteinExistence type="predicted"/>
<organism evidence="1 2">
    <name type="scientific">Halteria grandinella</name>
    <dbReference type="NCBI Taxonomy" id="5974"/>
    <lineage>
        <taxon>Eukaryota</taxon>
        <taxon>Sar</taxon>
        <taxon>Alveolata</taxon>
        <taxon>Ciliophora</taxon>
        <taxon>Intramacronucleata</taxon>
        <taxon>Spirotrichea</taxon>
        <taxon>Stichotrichia</taxon>
        <taxon>Sporadotrichida</taxon>
        <taxon>Halteriidae</taxon>
        <taxon>Halteria</taxon>
    </lineage>
</organism>
<accession>A0A8J8NW55</accession>
<evidence type="ECO:0000313" key="1">
    <source>
        <dbReference type="EMBL" id="TNV82228.1"/>
    </source>
</evidence>
<sequence length="167" mass="20004">MSFSKRDITSAMKVRWLMNQLMPSFSEMKTALQDYYVHEDDLIAYKLVLELYERFYLDCENPLEHTTAIRDQLFPFARFFYRTYIPSMPVSSFSEDDATLEKPTAFSSLHHASTYFHSLYPRLLNLQSVEDYQVYYEQRACEIENRIGSKRCQTGRHKVQKRDKYIM</sequence>
<gene>
    <name evidence="1" type="ORF">FGO68_gene13393</name>
</gene>
<dbReference type="Proteomes" id="UP000785679">
    <property type="component" value="Unassembled WGS sequence"/>
</dbReference>
<dbReference type="AlphaFoldDB" id="A0A8J8NW55"/>
<keyword evidence="2" id="KW-1185">Reference proteome</keyword>
<dbReference type="EMBL" id="RRYP01005221">
    <property type="protein sequence ID" value="TNV82228.1"/>
    <property type="molecule type" value="Genomic_DNA"/>
</dbReference>
<reference evidence="1" key="1">
    <citation type="submission" date="2019-06" db="EMBL/GenBank/DDBJ databases">
        <authorList>
            <person name="Zheng W."/>
        </authorList>
    </citation>
    <scope>NUCLEOTIDE SEQUENCE</scope>
    <source>
        <strain evidence="1">QDHG01</strain>
    </source>
</reference>
<protein>
    <submittedName>
        <fullName evidence="1">Uncharacterized protein</fullName>
    </submittedName>
</protein>
<name>A0A8J8NW55_HALGN</name>